<evidence type="ECO:0000256" key="7">
    <source>
        <dbReference type="ARBA" id="ARBA00022833"/>
    </source>
</evidence>
<keyword evidence="7" id="KW-0862">Zinc</keyword>
<keyword evidence="11" id="KW-1185">Reference proteome</keyword>
<evidence type="ECO:0000256" key="8">
    <source>
        <dbReference type="ARBA" id="ARBA00051148"/>
    </source>
</evidence>
<dbReference type="InterPro" id="IPR006680">
    <property type="entry name" value="Amidohydro-rel"/>
</dbReference>
<accession>A0AAD9GA59</accession>
<reference evidence="10" key="1">
    <citation type="submission" date="2023-08" db="EMBL/GenBank/DDBJ databases">
        <title>Reference Genome Resource for the Citrus Pathogen Phytophthora citrophthora.</title>
        <authorList>
            <person name="Moller H."/>
            <person name="Coetzee B."/>
            <person name="Rose L.J."/>
            <person name="Van Niekerk J.M."/>
        </authorList>
    </citation>
    <scope>NUCLEOTIDE SEQUENCE</scope>
    <source>
        <strain evidence="10">STE-U-9442</strain>
    </source>
</reference>
<comment type="similarity">
    <text evidence="3">Belongs to the metallo-dependent hydrolases superfamily. ATZ/TRZ family.</text>
</comment>
<keyword evidence="6" id="KW-0378">Hydrolase</keyword>
<dbReference type="GO" id="GO:0006147">
    <property type="term" value="P:guanine catabolic process"/>
    <property type="evidence" value="ECO:0007669"/>
    <property type="project" value="InterPro"/>
</dbReference>
<comment type="catalytic activity">
    <reaction evidence="8">
        <text>guanine + H2O + H(+) = xanthine + NH4(+)</text>
        <dbReference type="Rhea" id="RHEA:14665"/>
        <dbReference type="ChEBI" id="CHEBI:15377"/>
        <dbReference type="ChEBI" id="CHEBI:15378"/>
        <dbReference type="ChEBI" id="CHEBI:16235"/>
        <dbReference type="ChEBI" id="CHEBI:17712"/>
        <dbReference type="ChEBI" id="CHEBI:28938"/>
        <dbReference type="EC" id="3.5.4.3"/>
    </reaction>
</comment>
<dbReference type="Gene3D" id="2.30.40.10">
    <property type="entry name" value="Urease, subunit C, domain 1"/>
    <property type="match status" value="1"/>
</dbReference>
<evidence type="ECO:0000256" key="4">
    <source>
        <dbReference type="ARBA" id="ARBA00012781"/>
    </source>
</evidence>
<dbReference type="FunFam" id="3.20.20.140:FF:000022">
    <property type="entry name" value="Guanine deaminase"/>
    <property type="match status" value="1"/>
</dbReference>
<feature type="domain" description="Amidohydrolase-related" evidence="9">
    <location>
        <begin position="62"/>
        <end position="446"/>
    </location>
</feature>
<comment type="cofactor">
    <cofactor evidence="1">
        <name>Zn(2+)</name>
        <dbReference type="ChEBI" id="CHEBI:29105"/>
    </cofactor>
</comment>
<dbReference type="PANTHER" id="PTHR11271">
    <property type="entry name" value="GUANINE DEAMINASE"/>
    <property type="match status" value="1"/>
</dbReference>
<dbReference type="InterPro" id="IPR011059">
    <property type="entry name" value="Metal-dep_hydrolase_composite"/>
</dbReference>
<dbReference type="InterPro" id="IPR014311">
    <property type="entry name" value="Guanine_deaminase"/>
</dbReference>
<dbReference type="SUPFAM" id="SSF51556">
    <property type="entry name" value="Metallo-dependent hydrolases"/>
    <property type="match status" value="1"/>
</dbReference>
<evidence type="ECO:0000256" key="6">
    <source>
        <dbReference type="ARBA" id="ARBA00022801"/>
    </source>
</evidence>
<dbReference type="Proteomes" id="UP001259832">
    <property type="component" value="Unassembled WGS sequence"/>
</dbReference>
<evidence type="ECO:0000256" key="1">
    <source>
        <dbReference type="ARBA" id="ARBA00001947"/>
    </source>
</evidence>
<evidence type="ECO:0000259" key="9">
    <source>
        <dbReference type="Pfam" id="PF01979"/>
    </source>
</evidence>
<proteinExistence type="inferred from homology"/>
<dbReference type="GO" id="GO:0008270">
    <property type="term" value="F:zinc ion binding"/>
    <property type="evidence" value="ECO:0007669"/>
    <property type="project" value="InterPro"/>
</dbReference>
<name>A0AAD9GA59_9STRA</name>
<dbReference type="GO" id="GO:0005829">
    <property type="term" value="C:cytosol"/>
    <property type="evidence" value="ECO:0007669"/>
    <property type="project" value="TreeGrafter"/>
</dbReference>
<evidence type="ECO:0000256" key="2">
    <source>
        <dbReference type="ARBA" id="ARBA00004984"/>
    </source>
</evidence>
<dbReference type="AlphaFoldDB" id="A0AAD9GA59"/>
<dbReference type="Pfam" id="PF01979">
    <property type="entry name" value="Amidohydro_1"/>
    <property type="match status" value="1"/>
</dbReference>
<protein>
    <recommendedName>
        <fullName evidence="4">guanine deaminase</fullName>
        <ecNumber evidence="4">3.5.4.3</ecNumber>
    </recommendedName>
</protein>
<evidence type="ECO:0000256" key="3">
    <source>
        <dbReference type="ARBA" id="ARBA00006745"/>
    </source>
</evidence>
<evidence type="ECO:0000313" key="11">
    <source>
        <dbReference type="Proteomes" id="UP001259832"/>
    </source>
</evidence>
<keyword evidence="5" id="KW-0479">Metal-binding</keyword>
<dbReference type="NCBIfam" id="TIGR02967">
    <property type="entry name" value="guan_deamin"/>
    <property type="match status" value="1"/>
</dbReference>
<dbReference type="EC" id="3.5.4.3" evidence="4"/>
<dbReference type="GO" id="GO:0008892">
    <property type="term" value="F:guanine deaminase activity"/>
    <property type="evidence" value="ECO:0007669"/>
    <property type="project" value="UniProtKB-EC"/>
</dbReference>
<sequence length="639" mass="71538">MPHIIAYKANVVHSVALGQLQVLQPGLVGVDEQGKIAFVVDLNQTETTEHFDELVDLGDQLLLPGFIDGHAHAPQYSFIGVGMHLPLLKWLETYTFPYESKFENMGYARAVYEKAVRRHLNNGTTTCSYFATIHLDACKVLTDILEQVGQRGYVGKINMDRNGSSGLQEDTQASIDDTREFVRYVQNKKNDLLTPVITPRFVPSCTSKLMHALADISREHTPKLPVQSHLGENRDEIKWVKSLHPESKTYTGVYDDHGLLHERSYMAHCIWCSKGERELLREKQTAVIHCPNSNFSLSSGVLNVRRLLKEGIKVGLGTDVSGGYSPSMLDAIRQAVIASKLVSIGNGSSSDEDSEEQHVESLSYAEAFHLATMGSAEALGLGDKVGNFIVGKDFDALVVDPYAPNSPIDEAHDPEEAADVLHTFQKFLFLGDDRNIVSIFVGGRQVKSSLSEFDAKKSLEVTNSPLTIGSIKTSKYSSIRVKSRFILKIIEKMEHEISSRVERIEQQIPTEWKEFAGKPMQIAYYTTKVNTFRENPDLLRPSDSFSSWAVQKLRREMGKYLTDEDLRSIVAQEWRTDLTRSIMEVRLNRHGSKDGPVVRRSSSGVLYVSPQPSRNVSTDLPQRKFVLDAIATPGQRKKK</sequence>
<evidence type="ECO:0000256" key="5">
    <source>
        <dbReference type="ARBA" id="ARBA00022723"/>
    </source>
</evidence>
<organism evidence="10 11">
    <name type="scientific">Phytophthora citrophthora</name>
    <dbReference type="NCBI Taxonomy" id="4793"/>
    <lineage>
        <taxon>Eukaryota</taxon>
        <taxon>Sar</taxon>
        <taxon>Stramenopiles</taxon>
        <taxon>Oomycota</taxon>
        <taxon>Peronosporomycetes</taxon>
        <taxon>Peronosporales</taxon>
        <taxon>Peronosporaceae</taxon>
        <taxon>Phytophthora</taxon>
    </lineage>
</organism>
<evidence type="ECO:0000313" key="10">
    <source>
        <dbReference type="EMBL" id="KAK1934557.1"/>
    </source>
</evidence>
<dbReference type="PANTHER" id="PTHR11271:SF6">
    <property type="entry name" value="GUANINE DEAMINASE"/>
    <property type="match status" value="1"/>
</dbReference>
<comment type="caution">
    <text evidence="10">The sequence shown here is derived from an EMBL/GenBank/DDBJ whole genome shotgun (WGS) entry which is preliminary data.</text>
</comment>
<gene>
    <name evidence="10" type="ORF">P3T76_011166</name>
</gene>
<comment type="pathway">
    <text evidence="2">Purine metabolism; guanine degradation; xanthine from guanine: step 1/1.</text>
</comment>
<dbReference type="Gene3D" id="3.20.20.140">
    <property type="entry name" value="Metal-dependent hydrolases"/>
    <property type="match status" value="1"/>
</dbReference>
<dbReference type="InterPro" id="IPR051607">
    <property type="entry name" value="Metallo-dep_hydrolases"/>
</dbReference>
<dbReference type="InterPro" id="IPR032466">
    <property type="entry name" value="Metal_Hydrolase"/>
</dbReference>
<dbReference type="EMBL" id="JASMQC010000025">
    <property type="protein sequence ID" value="KAK1934557.1"/>
    <property type="molecule type" value="Genomic_DNA"/>
</dbReference>